<dbReference type="OrthoDB" id="1898337at2759"/>
<reference evidence="2" key="1">
    <citation type="submission" date="2025-08" db="UniProtKB">
        <authorList>
            <consortium name="RefSeq"/>
        </authorList>
    </citation>
    <scope>IDENTIFICATION</scope>
    <source>
        <strain evidence="2">OHB3-1</strain>
    </source>
</reference>
<name>A0A6J1CTD5_MOMCH</name>
<dbReference type="GeneID" id="111014113"/>
<dbReference type="PANTHER" id="PTHR37738:SF1">
    <property type="entry name" value="OS03G0257000 PROTEIN"/>
    <property type="match status" value="1"/>
</dbReference>
<evidence type="ECO:0000313" key="1">
    <source>
        <dbReference type="Proteomes" id="UP000504603"/>
    </source>
</evidence>
<gene>
    <name evidence="2" type="primary">LOC111014113</name>
</gene>
<dbReference type="AlphaFoldDB" id="A0A6J1CTD5"/>
<sequence>MEEGSEVGSKEMAMAMAMAMEGVASIALLPCGSVSGHFIQLPHSICYGLHGTELECERECSRGEDYRLIKLTITNYNNKKEQTVVVERRGHDAARFHSIEHAHGWEEDVVSLVKKKHGKNQVAISFECQTLKSEQAAEEHIRQFIPKLAGQDAVVIRIQTHYLHTLPFFWLKLWIGS</sequence>
<dbReference type="RefSeq" id="XP_022144426.1">
    <property type="nucleotide sequence ID" value="XM_022288734.1"/>
</dbReference>
<evidence type="ECO:0000313" key="2">
    <source>
        <dbReference type="RefSeq" id="XP_022144426.1"/>
    </source>
</evidence>
<proteinExistence type="predicted"/>
<dbReference type="PANTHER" id="PTHR37738">
    <property type="entry name" value="OS03G0209700 PROTEIN"/>
    <property type="match status" value="1"/>
</dbReference>
<organism evidence="1 2">
    <name type="scientific">Momordica charantia</name>
    <name type="common">Bitter gourd</name>
    <name type="synonym">Balsam pear</name>
    <dbReference type="NCBI Taxonomy" id="3673"/>
    <lineage>
        <taxon>Eukaryota</taxon>
        <taxon>Viridiplantae</taxon>
        <taxon>Streptophyta</taxon>
        <taxon>Embryophyta</taxon>
        <taxon>Tracheophyta</taxon>
        <taxon>Spermatophyta</taxon>
        <taxon>Magnoliopsida</taxon>
        <taxon>eudicotyledons</taxon>
        <taxon>Gunneridae</taxon>
        <taxon>Pentapetalae</taxon>
        <taxon>rosids</taxon>
        <taxon>fabids</taxon>
        <taxon>Cucurbitales</taxon>
        <taxon>Cucurbitaceae</taxon>
        <taxon>Momordiceae</taxon>
        <taxon>Momordica</taxon>
    </lineage>
</organism>
<keyword evidence="1" id="KW-1185">Reference proteome</keyword>
<protein>
    <submittedName>
        <fullName evidence="2">Uncharacterized protein LOC111014113 isoform X1</fullName>
    </submittedName>
</protein>
<dbReference type="KEGG" id="mcha:111014113"/>
<accession>A0A6J1CTD5</accession>
<dbReference type="Proteomes" id="UP000504603">
    <property type="component" value="Unplaced"/>
</dbReference>